<reference evidence="3" key="1">
    <citation type="submission" date="2017-02" db="UniProtKB">
        <authorList>
            <consortium name="WormBaseParasite"/>
        </authorList>
    </citation>
    <scope>IDENTIFICATION</scope>
</reference>
<dbReference type="WBParaSite" id="HPLM_0000627601-mRNA-1">
    <property type="protein sequence ID" value="HPLM_0000627601-mRNA-1"/>
    <property type="gene ID" value="HPLM_0000627601"/>
</dbReference>
<dbReference type="EMBL" id="UZAF01016470">
    <property type="protein sequence ID" value="VDO28473.1"/>
    <property type="molecule type" value="Genomic_DNA"/>
</dbReference>
<dbReference type="Proteomes" id="UP000268014">
    <property type="component" value="Unassembled WGS sequence"/>
</dbReference>
<protein>
    <submittedName>
        <fullName evidence="1 3">Uncharacterized protein</fullName>
    </submittedName>
</protein>
<proteinExistence type="predicted"/>
<organism evidence="3">
    <name type="scientific">Haemonchus placei</name>
    <name type="common">Barber's pole worm</name>
    <dbReference type="NCBI Taxonomy" id="6290"/>
    <lineage>
        <taxon>Eukaryota</taxon>
        <taxon>Metazoa</taxon>
        <taxon>Ecdysozoa</taxon>
        <taxon>Nematoda</taxon>
        <taxon>Chromadorea</taxon>
        <taxon>Rhabditida</taxon>
        <taxon>Rhabditina</taxon>
        <taxon>Rhabditomorpha</taxon>
        <taxon>Strongyloidea</taxon>
        <taxon>Trichostrongylidae</taxon>
        <taxon>Haemonchus</taxon>
    </lineage>
</organism>
<evidence type="ECO:0000313" key="1">
    <source>
        <dbReference type="EMBL" id="VDO28473.1"/>
    </source>
</evidence>
<evidence type="ECO:0000313" key="3">
    <source>
        <dbReference type="WBParaSite" id="HPLM_0000627601-mRNA-1"/>
    </source>
</evidence>
<name>A0A0N4W7Y2_HAEPC</name>
<evidence type="ECO:0000313" key="2">
    <source>
        <dbReference type="Proteomes" id="UP000268014"/>
    </source>
</evidence>
<sequence length="51" mass="5701">MHGAYFCRLTREQENGIILDFVKALPFSSDVVISSVIPICRLLAVYGKTEV</sequence>
<gene>
    <name evidence="1" type="ORF">HPLM_LOCUS6268</name>
</gene>
<dbReference type="AlphaFoldDB" id="A0A0N4W7Y2"/>
<accession>A0A0N4W7Y2</accession>
<keyword evidence="2" id="KW-1185">Reference proteome</keyword>
<reference evidence="1 2" key="2">
    <citation type="submission" date="2018-11" db="EMBL/GenBank/DDBJ databases">
        <authorList>
            <consortium name="Pathogen Informatics"/>
        </authorList>
    </citation>
    <scope>NUCLEOTIDE SEQUENCE [LARGE SCALE GENOMIC DNA]</scope>
    <source>
        <strain evidence="1 2">MHpl1</strain>
    </source>
</reference>